<name>A0A0L9UKW7_PHAAN</name>
<accession>A0A0L9UKW7</accession>
<protein>
    <submittedName>
        <fullName evidence="1">Uncharacterized protein</fullName>
    </submittedName>
</protein>
<proteinExistence type="predicted"/>
<evidence type="ECO:0000313" key="2">
    <source>
        <dbReference type="Proteomes" id="UP000053144"/>
    </source>
</evidence>
<organism evidence="1 2">
    <name type="scientific">Phaseolus angularis</name>
    <name type="common">Azuki bean</name>
    <name type="synonym">Vigna angularis</name>
    <dbReference type="NCBI Taxonomy" id="3914"/>
    <lineage>
        <taxon>Eukaryota</taxon>
        <taxon>Viridiplantae</taxon>
        <taxon>Streptophyta</taxon>
        <taxon>Embryophyta</taxon>
        <taxon>Tracheophyta</taxon>
        <taxon>Spermatophyta</taxon>
        <taxon>Magnoliopsida</taxon>
        <taxon>eudicotyledons</taxon>
        <taxon>Gunneridae</taxon>
        <taxon>Pentapetalae</taxon>
        <taxon>rosids</taxon>
        <taxon>fabids</taxon>
        <taxon>Fabales</taxon>
        <taxon>Fabaceae</taxon>
        <taxon>Papilionoideae</taxon>
        <taxon>50 kb inversion clade</taxon>
        <taxon>NPAAA clade</taxon>
        <taxon>indigoferoid/millettioid clade</taxon>
        <taxon>Phaseoleae</taxon>
        <taxon>Vigna</taxon>
    </lineage>
</organism>
<dbReference type="AlphaFoldDB" id="A0A0L9UKW7"/>
<evidence type="ECO:0000313" key="1">
    <source>
        <dbReference type="EMBL" id="KOM43204.1"/>
    </source>
</evidence>
<dbReference type="Proteomes" id="UP000053144">
    <property type="component" value="Chromosome 5"/>
</dbReference>
<gene>
    <name evidence="1" type="ORF">LR48_Vigan05g080800</name>
</gene>
<dbReference type="EMBL" id="CM003375">
    <property type="protein sequence ID" value="KOM43204.1"/>
    <property type="molecule type" value="Genomic_DNA"/>
</dbReference>
<sequence>MGCPLNRVSTRGSCSAVEPTEYSGQYELLVDGDPPHIVAVGRVLEGGQTIHGVPLLPYHVHVTIDEVQDPQAQFIRSHKQPIHQLVIDEDEDLAEAEDDPLAKLMKSYSG</sequence>
<reference evidence="2" key="1">
    <citation type="journal article" date="2015" name="Proc. Natl. Acad. Sci. U.S.A.">
        <title>Genome sequencing of adzuki bean (Vigna angularis) provides insight into high starch and low fat accumulation and domestication.</title>
        <authorList>
            <person name="Yang K."/>
            <person name="Tian Z."/>
            <person name="Chen C."/>
            <person name="Luo L."/>
            <person name="Zhao B."/>
            <person name="Wang Z."/>
            <person name="Yu L."/>
            <person name="Li Y."/>
            <person name="Sun Y."/>
            <person name="Li W."/>
            <person name="Chen Y."/>
            <person name="Li Y."/>
            <person name="Zhang Y."/>
            <person name="Ai D."/>
            <person name="Zhao J."/>
            <person name="Shang C."/>
            <person name="Ma Y."/>
            <person name="Wu B."/>
            <person name="Wang M."/>
            <person name="Gao L."/>
            <person name="Sun D."/>
            <person name="Zhang P."/>
            <person name="Guo F."/>
            <person name="Wang W."/>
            <person name="Li Y."/>
            <person name="Wang J."/>
            <person name="Varshney R.K."/>
            <person name="Wang J."/>
            <person name="Ling H.Q."/>
            <person name="Wan P."/>
        </authorList>
    </citation>
    <scope>NUCLEOTIDE SEQUENCE</scope>
    <source>
        <strain evidence="2">cv. Jingnong 6</strain>
    </source>
</reference>
<dbReference type="Gramene" id="KOM43204">
    <property type="protein sequence ID" value="KOM43204"/>
    <property type="gene ID" value="LR48_Vigan05g080800"/>
</dbReference>